<dbReference type="AlphaFoldDB" id="A0A705SXI4"/>
<dbReference type="Pfam" id="PF06163">
    <property type="entry name" value="DUF977"/>
    <property type="match status" value="1"/>
</dbReference>
<reference evidence="1" key="1">
    <citation type="journal article" date="2018" name="Genome Biol.">
        <title>SKESA: strategic k-mer extension for scrupulous assemblies.</title>
        <authorList>
            <person name="Souvorov A."/>
            <person name="Agarwala R."/>
            <person name="Lipman D.J."/>
        </authorList>
    </citation>
    <scope>NUCLEOTIDE SEQUENCE</scope>
    <source>
        <strain evidence="1">Monophasic variant of S.Typhimurium</strain>
    </source>
</reference>
<name>A0A705SXI4_SALER</name>
<feature type="non-terminal residue" evidence="1">
    <location>
        <position position="1"/>
    </location>
</feature>
<comment type="caution">
    <text evidence="1">The sequence shown here is derived from an EMBL/GenBank/DDBJ whole genome shotgun (WGS) entry which is preliminary data.</text>
</comment>
<reference evidence="1" key="2">
    <citation type="submission" date="2019-01" db="EMBL/GenBank/DDBJ databases">
        <authorList>
            <consortium name="NCBI Pathogen Detection Project"/>
        </authorList>
    </citation>
    <scope>NUCLEOTIDE SEQUENCE</scope>
    <source>
        <strain evidence="1">Monophasic variant of S.Typhimurium</strain>
    </source>
</reference>
<dbReference type="InterPro" id="IPR010382">
    <property type="entry name" value="DUF977"/>
</dbReference>
<dbReference type="EMBL" id="DAAMZW010000063">
    <property type="protein sequence ID" value="HAC8941105.1"/>
    <property type="molecule type" value="Genomic_DNA"/>
</dbReference>
<organism evidence="1">
    <name type="scientific">Salmonella enterica</name>
    <name type="common">Salmonella choleraesuis</name>
    <dbReference type="NCBI Taxonomy" id="28901"/>
    <lineage>
        <taxon>Bacteria</taxon>
        <taxon>Pseudomonadati</taxon>
        <taxon>Pseudomonadota</taxon>
        <taxon>Gammaproteobacteria</taxon>
        <taxon>Enterobacterales</taxon>
        <taxon>Enterobacteriaceae</taxon>
        <taxon>Salmonella</taxon>
    </lineage>
</organism>
<evidence type="ECO:0000313" key="2">
    <source>
        <dbReference type="EMBL" id="HAC8941105.1"/>
    </source>
</evidence>
<proteinExistence type="predicted"/>
<dbReference type="EMBL" id="DAAMZW010000055">
    <property type="protein sequence ID" value="HAC8941053.1"/>
    <property type="molecule type" value="Genomic_DNA"/>
</dbReference>
<protein>
    <submittedName>
        <fullName evidence="1">DNA-binding protein</fullName>
    </submittedName>
</protein>
<keyword evidence="1" id="KW-0238">DNA-binding</keyword>
<dbReference type="GO" id="GO:0003677">
    <property type="term" value="F:DNA binding"/>
    <property type="evidence" value="ECO:0007669"/>
    <property type="project" value="UniProtKB-KW"/>
</dbReference>
<sequence length="24" mass="2523">VLEKSPVMQVYGASKMSINKGGAQ</sequence>
<evidence type="ECO:0000313" key="1">
    <source>
        <dbReference type="EMBL" id="HAC8941053.1"/>
    </source>
</evidence>
<accession>A0A705SXI4</accession>
<gene>
    <name evidence="1" type="ORF">G0J15_24745</name>
    <name evidence="2" type="ORF">G0J15_25035</name>
</gene>